<evidence type="ECO:0000256" key="2">
    <source>
        <dbReference type="ARBA" id="ARBA00022448"/>
    </source>
</evidence>
<dbReference type="EMBL" id="JBHTIK010000005">
    <property type="protein sequence ID" value="MFD0848478.1"/>
    <property type="molecule type" value="Genomic_DNA"/>
</dbReference>
<reference evidence="17" key="1">
    <citation type="journal article" date="2019" name="Int. J. Syst. Evol. Microbiol.">
        <title>The Global Catalogue of Microorganisms (GCM) 10K type strain sequencing project: providing services to taxonomists for standard genome sequencing and annotation.</title>
        <authorList>
            <consortium name="The Broad Institute Genomics Platform"/>
            <consortium name="The Broad Institute Genome Sequencing Center for Infectious Disease"/>
            <person name="Wu L."/>
            <person name="Ma J."/>
        </authorList>
    </citation>
    <scope>NUCLEOTIDE SEQUENCE [LARGE SCALE GENOMIC DNA]</scope>
    <source>
        <strain evidence="17">CCUG 52537</strain>
    </source>
</reference>
<dbReference type="PANTHER" id="PTHR32552">
    <property type="entry name" value="FERRICHROME IRON RECEPTOR-RELATED"/>
    <property type="match status" value="1"/>
</dbReference>
<keyword evidence="10 11" id="KW-0998">Cell outer membrane</keyword>
<evidence type="ECO:0000256" key="8">
    <source>
        <dbReference type="ARBA" id="ARBA00023077"/>
    </source>
</evidence>
<evidence type="ECO:0000313" key="17">
    <source>
        <dbReference type="Proteomes" id="UP001597124"/>
    </source>
</evidence>
<evidence type="ECO:0000256" key="11">
    <source>
        <dbReference type="PROSITE-ProRule" id="PRU01360"/>
    </source>
</evidence>
<keyword evidence="3 11" id="KW-1134">Transmembrane beta strand</keyword>
<dbReference type="Pfam" id="PF07715">
    <property type="entry name" value="Plug"/>
    <property type="match status" value="1"/>
</dbReference>
<dbReference type="InterPro" id="IPR012910">
    <property type="entry name" value="Plug_dom"/>
</dbReference>
<accession>A0ABW3C3C9</accession>
<dbReference type="InterPro" id="IPR000531">
    <property type="entry name" value="Beta-barrel_TonB"/>
</dbReference>
<keyword evidence="9 11" id="KW-0472">Membrane</keyword>
<evidence type="ECO:0000259" key="14">
    <source>
        <dbReference type="Pfam" id="PF00593"/>
    </source>
</evidence>
<feature type="chain" id="PRO_5046951174" evidence="13">
    <location>
        <begin position="28"/>
        <end position="694"/>
    </location>
</feature>
<evidence type="ECO:0000256" key="10">
    <source>
        <dbReference type="ARBA" id="ARBA00023237"/>
    </source>
</evidence>
<dbReference type="Pfam" id="PF00593">
    <property type="entry name" value="TonB_dep_Rec_b-barrel"/>
    <property type="match status" value="1"/>
</dbReference>
<dbReference type="RefSeq" id="WP_381489290.1">
    <property type="nucleotide sequence ID" value="NZ_JBHTIK010000005.1"/>
</dbReference>
<dbReference type="Proteomes" id="UP001597124">
    <property type="component" value="Unassembled WGS sequence"/>
</dbReference>
<evidence type="ECO:0000313" key="16">
    <source>
        <dbReference type="EMBL" id="MFD0848478.1"/>
    </source>
</evidence>
<evidence type="ECO:0000259" key="15">
    <source>
        <dbReference type="Pfam" id="PF07715"/>
    </source>
</evidence>
<dbReference type="InterPro" id="IPR039426">
    <property type="entry name" value="TonB-dep_rcpt-like"/>
</dbReference>
<evidence type="ECO:0000256" key="7">
    <source>
        <dbReference type="ARBA" id="ARBA00023065"/>
    </source>
</evidence>
<keyword evidence="7" id="KW-0406">Ion transport</keyword>
<organism evidence="16 17">
    <name type="scientific">Sphingosinicella xenopeptidilytica</name>
    <dbReference type="NCBI Taxonomy" id="364098"/>
    <lineage>
        <taxon>Bacteria</taxon>
        <taxon>Pseudomonadati</taxon>
        <taxon>Pseudomonadota</taxon>
        <taxon>Alphaproteobacteria</taxon>
        <taxon>Sphingomonadales</taxon>
        <taxon>Sphingosinicellaceae</taxon>
        <taxon>Sphingosinicella</taxon>
    </lineage>
</organism>
<dbReference type="SUPFAM" id="SSF56935">
    <property type="entry name" value="Porins"/>
    <property type="match status" value="1"/>
</dbReference>
<evidence type="ECO:0000256" key="6">
    <source>
        <dbReference type="ARBA" id="ARBA00023004"/>
    </source>
</evidence>
<dbReference type="PANTHER" id="PTHR32552:SF81">
    <property type="entry name" value="TONB-DEPENDENT OUTER MEMBRANE RECEPTOR"/>
    <property type="match status" value="1"/>
</dbReference>
<keyword evidence="4" id="KW-0410">Iron transport</keyword>
<feature type="signal peptide" evidence="13">
    <location>
        <begin position="1"/>
        <end position="27"/>
    </location>
</feature>
<evidence type="ECO:0000256" key="3">
    <source>
        <dbReference type="ARBA" id="ARBA00022452"/>
    </source>
</evidence>
<comment type="similarity">
    <text evidence="11 12">Belongs to the TonB-dependent receptor family.</text>
</comment>
<dbReference type="PROSITE" id="PS52016">
    <property type="entry name" value="TONB_DEPENDENT_REC_3"/>
    <property type="match status" value="1"/>
</dbReference>
<sequence length="694" mass="76225">MMDTVRTRILAAVSLADLLVAAAPAVAAEPEQGEIVITARKRAESQIEVPDAVTVFTAQTIENAGINDVTDFANLTPNMFFTPTYRPAEMQMTIRGIPTAQGGEAPVAVVIDGVQVSHPTFVNQELLDIEQIEVLRGPQGSLYGRNAIGGALNITTRRPTNELEGMVRASYASGKDIRVGGAISGPLVKDKLLFRLAASMRDYEGQLRDQTARDGDRKADYDENYLVKAGLIFTPTDRLEINLRGNYMHQRAGAPSLEMVGNANFDDYGTSLLNRNVLTYDKREIYDLSLKADYDFGSAMLTWITGYSRSDAHLFGDADFSPAPILLQDLDLTVKAFTQELRLSSQGEGWLRWLVGLYYQKRDTDNFLLIPFDDGTGQSNGTFAIQSFDAGTSKSIAAFGSMSADVSDDLELTLGMRYDRDKRRSVDTAIGAASEVGDTFEAFQPKLQLKYKIADDLNVFASYGRGFRSGGFNAFFAAGTDRQFDKETSDSFEIGMKGDFLDRRLTFSASAFHIKFDNQQFFFITVSPPSQNVVNIGKVDISGLEVELAARPTSQLTINAGFGLSDATIKRFSDAAPALYKDNRAPQSPAYTASLSMDYVIPLADEFDVRFNGSFVRRGSIMWDAANTLRTPAKNLINARLFVERSGLSIGAYVDNLTNARYPTQALANSFGDGLHSRIPSPRRQFGVQGSYKF</sequence>
<keyword evidence="8 12" id="KW-0798">TonB box</keyword>
<dbReference type="Gene3D" id="2.40.170.20">
    <property type="entry name" value="TonB-dependent receptor, beta-barrel domain"/>
    <property type="match status" value="1"/>
</dbReference>
<gene>
    <name evidence="16" type="ORF">ACFQ00_09095</name>
</gene>
<feature type="domain" description="TonB-dependent receptor-like beta-barrel" evidence="14">
    <location>
        <begin position="269"/>
        <end position="657"/>
    </location>
</feature>
<evidence type="ECO:0000256" key="9">
    <source>
        <dbReference type="ARBA" id="ARBA00023136"/>
    </source>
</evidence>
<feature type="domain" description="TonB-dependent receptor plug" evidence="15">
    <location>
        <begin position="46"/>
        <end position="151"/>
    </location>
</feature>
<keyword evidence="13" id="KW-0732">Signal</keyword>
<keyword evidence="17" id="KW-1185">Reference proteome</keyword>
<evidence type="ECO:0000256" key="13">
    <source>
        <dbReference type="SAM" id="SignalP"/>
    </source>
</evidence>
<keyword evidence="5 11" id="KW-0812">Transmembrane</keyword>
<evidence type="ECO:0000256" key="1">
    <source>
        <dbReference type="ARBA" id="ARBA00004571"/>
    </source>
</evidence>
<evidence type="ECO:0000256" key="5">
    <source>
        <dbReference type="ARBA" id="ARBA00022692"/>
    </source>
</evidence>
<proteinExistence type="inferred from homology"/>
<keyword evidence="2 11" id="KW-0813">Transport</keyword>
<keyword evidence="6" id="KW-0408">Iron</keyword>
<comment type="subcellular location">
    <subcellularLocation>
        <location evidence="1 11">Cell outer membrane</location>
        <topology evidence="1 11">Multi-pass membrane protein</topology>
    </subcellularLocation>
</comment>
<keyword evidence="16" id="KW-0675">Receptor</keyword>
<comment type="caution">
    <text evidence="16">The sequence shown here is derived from an EMBL/GenBank/DDBJ whole genome shotgun (WGS) entry which is preliminary data.</text>
</comment>
<dbReference type="InterPro" id="IPR036942">
    <property type="entry name" value="Beta-barrel_TonB_sf"/>
</dbReference>
<evidence type="ECO:0000256" key="4">
    <source>
        <dbReference type="ARBA" id="ARBA00022496"/>
    </source>
</evidence>
<dbReference type="CDD" id="cd01347">
    <property type="entry name" value="ligand_gated_channel"/>
    <property type="match status" value="1"/>
</dbReference>
<name>A0ABW3C3C9_SPHXN</name>
<evidence type="ECO:0000256" key="12">
    <source>
        <dbReference type="RuleBase" id="RU003357"/>
    </source>
</evidence>
<protein>
    <submittedName>
        <fullName evidence="16">TonB-dependent receptor</fullName>
    </submittedName>
</protein>